<reference evidence="2 3" key="1">
    <citation type="submission" date="2015-01" db="EMBL/GenBank/DDBJ databases">
        <title>Genome sequence of Mycobacterium llatzerense and Mycobacterium immunogenum recovered from brain abscess.</title>
        <authorList>
            <person name="Greninger A.L."/>
            <person name="Langelier C."/>
            <person name="Cunningham G."/>
            <person name="Chiu C.Y."/>
            <person name="Miller S."/>
        </authorList>
    </citation>
    <scope>NUCLEOTIDE SEQUENCE [LARGE SCALE GENOMIC DNA]</scope>
    <source>
        <strain evidence="2 3">CLUC14</strain>
    </source>
</reference>
<dbReference type="EMBL" id="JXST01000006">
    <property type="protein sequence ID" value="KIU17759.1"/>
    <property type="molecule type" value="Genomic_DNA"/>
</dbReference>
<evidence type="ECO:0000256" key="1">
    <source>
        <dbReference type="SAM" id="Phobius"/>
    </source>
</evidence>
<feature type="transmembrane region" description="Helical" evidence="1">
    <location>
        <begin position="67"/>
        <end position="88"/>
    </location>
</feature>
<evidence type="ECO:0000313" key="2">
    <source>
        <dbReference type="EMBL" id="KIU17759.1"/>
    </source>
</evidence>
<dbReference type="Pfam" id="PF09772">
    <property type="entry name" value="Tmem26"/>
    <property type="match status" value="1"/>
</dbReference>
<name>A0A0D1JYN9_9MYCO</name>
<dbReference type="AlphaFoldDB" id="A0A0D1JYN9"/>
<sequence length="89" mass="9617">MRANVVAAIGGLVVGHMLWLVAISLAMDTTRISFWVLVMSGVVFVVAGAAVFFARKFQERKAFAKSAFLWCLPVAPVLMTLAVLGVTYL</sequence>
<dbReference type="Proteomes" id="UP000032221">
    <property type="component" value="Unassembled WGS sequence"/>
</dbReference>
<gene>
    <name evidence="2" type="ORF">TL10_05620</name>
</gene>
<dbReference type="InterPro" id="IPR019169">
    <property type="entry name" value="Transmembrane_26"/>
</dbReference>
<protein>
    <submittedName>
        <fullName evidence="2">Membrane protein</fullName>
    </submittedName>
</protein>
<keyword evidence="3" id="KW-1185">Reference proteome</keyword>
<keyword evidence="1" id="KW-1133">Transmembrane helix</keyword>
<dbReference type="PATRIC" id="fig|280871.6.peg.1156"/>
<evidence type="ECO:0000313" key="3">
    <source>
        <dbReference type="Proteomes" id="UP000032221"/>
    </source>
</evidence>
<dbReference type="STRING" id="280871.TL10_05620"/>
<feature type="transmembrane region" description="Helical" evidence="1">
    <location>
        <begin position="5"/>
        <end position="26"/>
    </location>
</feature>
<comment type="caution">
    <text evidence="2">The sequence shown here is derived from an EMBL/GenBank/DDBJ whole genome shotgun (WGS) entry which is preliminary data.</text>
</comment>
<organism evidence="2 3">
    <name type="scientific">Mycolicibacterium llatzerense</name>
    <dbReference type="NCBI Taxonomy" id="280871"/>
    <lineage>
        <taxon>Bacteria</taxon>
        <taxon>Bacillati</taxon>
        <taxon>Actinomycetota</taxon>
        <taxon>Actinomycetes</taxon>
        <taxon>Mycobacteriales</taxon>
        <taxon>Mycobacteriaceae</taxon>
        <taxon>Mycolicibacterium</taxon>
    </lineage>
</organism>
<keyword evidence="1" id="KW-0472">Membrane</keyword>
<accession>A0A0D1JYN9</accession>
<proteinExistence type="predicted"/>
<feature type="transmembrane region" description="Helical" evidence="1">
    <location>
        <begin position="32"/>
        <end position="55"/>
    </location>
</feature>
<keyword evidence="1" id="KW-0812">Transmembrane</keyword>